<gene>
    <name evidence="1" type="ORF">J2T10_004528</name>
</gene>
<reference evidence="1 2" key="1">
    <citation type="submission" date="2023-07" db="EMBL/GenBank/DDBJ databases">
        <title>Sorghum-associated microbial communities from plants grown in Nebraska, USA.</title>
        <authorList>
            <person name="Schachtman D."/>
        </authorList>
    </citation>
    <scope>NUCLEOTIDE SEQUENCE [LARGE SCALE GENOMIC DNA]</scope>
    <source>
        <strain evidence="1 2">CC523</strain>
    </source>
</reference>
<evidence type="ECO:0000313" key="1">
    <source>
        <dbReference type="EMBL" id="MDQ0104852.1"/>
    </source>
</evidence>
<dbReference type="Proteomes" id="UP001244563">
    <property type="component" value="Unassembled WGS sequence"/>
</dbReference>
<protein>
    <submittedName>
        <fullName evidence="1">Uncharacterized protein</fullName>
    </submittedName>
</protein>
<organism evidence="1 2">
    <name type="scientific">Paenarthrobacter nicotinovorans</name>
    <name type="common">Arthrobacter nicotinovorans</name>
    <dbReference type="NCBI Taxonomy" id="29320"/>
    <lineage>
        <taxon>Bacteria</taxon>
        <taxon>Bacillati</taxon>
        <taxon>Actinomycetota</taxon>
        <taxon>Actinomycetes</taxon>
        <taxon>Micrococcales</taxon>
        <taxon>Micrococcaceae</taxon>
        <taxon>Paenarthrobacter</taxon>
    </lineage>
</organism>
<comment type="caution">
    <text evidence="1">The sequence shown here is derived from an EMBL/GenBank/DDBJ whole genome shotgun (WGS) entry which is preliminary data.</text>
</comment>
<keyword evidence="2" id="KW-1185">Reference proteome</keyword>
<evidence type="ECO:0000313" key="2">
    <source>
        <dbReference type="Proteomes" id="UP001244563"/>
    </source>
</evidence>
<accession>A0ABT9TWF6</accession>
<name>A0ABT9TWF6_PAENI</name>
<sequence>MCKGGEPVAAAAASLGAGCGAGAAAGAVEGAAEALLEVNGCIALIVLDGSPAATVGPESVAA</sequence>
<dbReference type="PROSITE" id="PS51257">
    <property type="entry name" value="PROKAR_LIPOPROTEIN"/>
    <property type="match status" value="1"/>
</dbReference>
<proteinExistence type="predicted"/>
<dbReference type="EMBL" id="JAUSSW010000026">
    <property type="protein sequence ID" value="MDQ0104852.1"/>
    <property type="molecule type" value="Genomic_DNA"/>
</dbReference>